<protein>
    <submittedName>
        <fullName evidence="5">Uncharacterized protein LOC105123511</fullName>
    </submittedName>
</protein>
<keyword evidence="4" id="KW-1185">Reference proteome</keyword>
<dbReference type="InterPro" id="IPR012337">
    <property type="entry name" value="RNaseH-like_sf"/>
</dbReference>
<feature type="compositionally biased region" description="Basic and acidic residues" evidence="1">
    <location>
        <begin position="12"/>
        <end position="23"/>
    </location>
</feature>
<gene>
    <name evidence="5" type="primary">LOC105123511</name>
</gene>
<feature type="domain" description="HAT C-terminal dimerisation" evidence="3">
    <location>
        <begin position="523"/>
        <end position="560"/>
    </location>
</feature>
<evidence type="ECO:0000313" key="5">
    <source>
        <dbReference type="RefSeq" id="XP_011021446.1"/>
    </source>
</evidence>
<dbReference type="KEGG" id="peu:105123511"/>
<dbReference type="AlphaFoldDB" id="A0AAJ6XJY6"/>
<dbReference type="PANTHER" id="PTHR32166:SF88">
    <property type="entry name" value="HAT TRANSPOSON SUPERFAMILY"/>
    <property type="match status" value="1"/>
</dbReference>
<name>A0AAJ6XJY6_POPEU</name>
<dbReference type="Pfam" id="PF05699">
    <property type="entry name" value="Dimer_Tnp_hAT"/>
    <property type="match status" value="1"/>
</dbReference>
<feature type="compositionally biased region" description="Acidic residues" evidence="1">
    <location>
        <begin position="24"/>
        <end position="38"/>
    </location>
</feature>
<dbReference type="GO" id="GO:0046983">
    <property type="term" value="F:protein dimerization activity"/>
    <property type="evidence" value="ECO:0007669"/>
    <property type="project" value="InterPro"/>
</dbReference>
<dbReference type="SUPFAM" id="SSF53098">
    <property type="entry name" value="Ribonuclease H-like"/>
    <property type="match status" value="1"/>
</dbReference>
<evidence type="ECO:0000313" key="4">
    <source>
        <dbReference type="Proteomes" id="UP000694918"/>
    </source>
</evidence>
<evidence type="ECO:0000259" key="3">
    <source>
        <dbReference type="Pfam" id="PF05699"/>
    </source>
</evidence>
<feature type="region of interest" description="Disordered" evidence="1">
    <location>
        <begin position="1"/>
        <end position="50"/>
    </location>
</feature>
<sequence length="647" mass="74311">MQADFNPFNAQQREHEEMMIRQLEDDDGDGDDEDEDEDVNTKKHMLPPKVAKKKKIQSTNTIKQSTTSYGKQKKSATLGTYFMPRTTPGAQKSLQNCWQRKEAVERCDLALAKWMFDACVPFNAVNSVYYQHAIDAVTAMGPGYKGPNLHAIRGYYLAKTVDEVKIYVESYREIWKKTGCTLMADGWIDQKRRTLINFLVYCPKGTVFLKTVNVSDVSKTARLLYQLFREVVLYVGVENIVHMVTDNAANYVAAGRLLMEEFPSIFWSPCAAHCINLILQDIGKLQSVCCVVEHASGIIKYIYNHCYPLYLMRKFTGGKEILRPAPTRFATNFIALQSILAHKDELRAMVTSREWVSSAYAKDIKGKKFVESVLDSLFWEECAIIMRMSEPLVRVLRLVDGDDRPSIGYLYDTIHHAKEEMMRRFQKRKPRVKPFIDIINIRWNGQFYRNLYAAAFWLNPRFQYDANIMDKHMSTISGLLDVLEKYAHGNLPLQSKITSEMKFFRNAEYDFGRVSAINNRILMPPDEWWMTYGTSAPNLQQLAIRVLSQTCSSSGCERNWIEDDPSILTTEEVESFHQALSTMTIQDTLDDDVINVNEIEDDCDDEVSKEHADDLLGVDEIGSFPSTFDPNFAPMDTEELNVFIQQK</sequence>
<dbReference type="PANTHER" id="PTHR32166">
    <property type="entry name" value="OSJNBA0013A04.12 PROTEIN"/>
    <property type="match status" value="1"/>
</dbReference>
<dbReference type="Pfam" id="PF04937">
    <property type="entry name" value="DUF659"/>
    <property type="match status" value="1"/>
</dbReference>
<evidence type="ECO:0000259" key="2">
    <source>
        <dbReference type="Pfam" id="PF04937"/>
    </source>
</evidence>
<proteinExistence type="predicted"/>
<evidence type="ECO:0000256" key="1">
    <source>
        <dbReference type="SAM" id="MobiDB-lite"/>
    </source>
</evidence>
<dbReference type="InterPro" id="IPR007021">
    <property type="entry name" value="DUF659"/>
</dbReference>
<reference evidence="5" key="1">
    <citation type="submission" date="2025-08" db="UniProtKB">
        <authorList>
            <consortium name="RefSeq"/>
        </authorList>
    </citation>
    <scope>IDENTIFICATION</scope>
</reference>
<feature type="domain" description="DUF659" evidence="2">
    <location>
        <begin position="147"/>
        <end position="298"/>
    </location>
</feature>
<dbReference type="InterPro" id="IPR008906">
    <property type="entry name" value="HATC_C_dom"/>
</dbReference>
<organism evidence="4 5">
    <name type="scientific">Populus euphratica</name>
    <name type="common">Euphrates poplar</name>
    <dbReference type="NCBI Taxonomy" id="75702"/>
    <lineage>
        <taxon>Eukaryota</taxon>
        <taxon>Viridiplantae</taxon>
        <taxon>Streptophyta</taxon>
        <taxon>Embryophyta</taxon>
        <taxon>Tracheophyta</taxon>
        <taxon>Spermatophyta</taxon>
        <taxon>Magnoliopsida</taxon>
        <taxon>eudicotyledons</taxon>
        <taxon>Gunneridae</taxon>
        <taxon>Pentapetalae</taxon>
        <taxon>rosids</taxon>
        <taxon>fabids</taxon>
        <taxon>Malpighiales</taxon>
        <taxon>Salicaceae</taxon>
        <taxon>Saliceae</taxon>
        <taxon>Populus</taxon>
    </lineage>
</organism>
<dbReference type="GeneID" id="105123511"/>
<accession>A0AAJ6XJY6</accession>
<dbReference type="Proteomes" id="UP000694918">
    <property type="component" value="Unplaced"/>
</dbReference>
<dbReference type="RefSeq" id="XP_011021446.1">
    <property type="nucleotide sequence ID" value="XM_011023144.1"/>
</dbReference>